<keyword evidence="3" id="KW-1185">Reference proteome</keyword>
<dbReference type="AlphaFoldDB" id="A0A164WXE4"/>
<protein>
    <recommendedName>
        <fullName evidence="4">CsbD-like domain-containing protein</fullName>
    </recommendedName>
</protein>
<gene>
    <name evidence="2" type="ORF">SISNIDRAFT_548358</name>
</gene>
<organism evidence="2 3">
    <name type="scientific">Sistotremastrum niveocremeum HHB9708</name>
    <dbReference type="NCBI Taxonomy" id="1314777"/>
    <lineage>
        <taxon>Eukaryota</taxon>
        <taxon>Fungi</taxon>
        <taxon>Dikarya</taxon>
        <taxon>Basidiomycota</taxon>
        <taxon>Agaricomycotina</taxon>
        <taxon>Agaricomycetes</taxon>
        <taxon>Sistotremastrales</taxon>
        <taxon>Sistotremastraceae</taxon>
        <taxon>Sertulicium</taxon>
        <taxon>Sertulicium niveocremeum</taxon>
    </lineage>
</organism>
<feature type="region of interest" description="Disordered" evidence="1">
    <location>
        <begin position="1"/>
        <end position="132"/>
    </location>
</feature>
<proteinExistence type="predicted"/>
<feature type="compositionally biased region" description="Basic and acidic residues" evidence="1">
    <location>
        <begin position="91"/>
        <end position="118"/>
    </location>
</feature>
<evidence type="ECO:0008006" key="4">
    <source>
        <dbReference type="Google" id="ProtNLM"/>
    </source>
</evidence>
<dbReference type="OrthoDB" id="3210574at2759"/>
<dbReference type="EMBL" id="KV419401">
    <property type="protein sequence ID" value="KZS95451.1"/>
    <property type="molecule type" value="Genomic_DNA"/>
</dbReference>
<name>A0A164WXE4_9AGAM</name>
<dbReference type="Proteomes" id="UP000076722">
    <property type="component" value="Unassembled WGS sequence"/>
</dbReference>
<accession>A0A164WXE4</accession>
<evidence type="ECO:0000313" key="3">
    <source>
        <dbReference type="Proteomes" id="UP000076722"/>
    </source>
</evidence>
<evidence type="ECO:0000313" key="2">
    <source>
        <dbReference type="EMBL" id="KZS95451.1"/>
    </source>
</evidence>
<reference evidence="2 3" key="1">
    <citation type="journal article" date="2016" name="Mol. Biol. Evol.">
        <title>Comparative Genomics of Early-Diverging Mushroom-Forming Fungi Provides Insights into the Origins of Lignocellulose Decay Capabilities.</title>
        <authorList>
            <person name="Nagy L.G."/>
            <person name="Riley R."/>
            <person name="Tritt A."/>
            <person name="Adam C."/>
            <person name="Daum C."/>
            <person name="Floudas D."/>
            <person name="Sun H."/>
            <person name="Yadav J.S."/>
            <person name="Pangilinan J."/>
            <person name="Larsson K.H."/>
            <person name="Matsuura K."/>
            <person name="Barry K."/>
            <person name="Labutti K."/>
            <person name="Kuo R."/>
            <person name="Ohm R.A."/>
            <person name="Bhattacharya S.S."/>
            <person name="Shirouzu T."/>
            <person name="Yoshinaga Y."/>
            <person name="Martin F.M."/>
            <person name="Grigoriev I.V."/>
            <person name="Hibbett D.S."/>
        </authorList>
    </citation>
    <scope>NUCLEOTIDE SEQUENCE [LARGE SCALE GENOMIC DNA]</scope>
    <source>
        <strain evidence="2 3">HHB9708</strain>
    </source>
</reference>
<feature type="compositionally biased region" description="Polar residues" evidence="1">
    <location>
        <begin position="31"/>
        <end position="44"/>
    </location>
</feature>
<evidence type="ECO:0000256" key="1">
    <source>
        <dbReference type="SAM" id="MobiDB-lite"/>
    </source>
</evidence>
<sequence>MTTSVPYDPTAPDSLAAPHHHVHGSSDPLPTRSSLNDSQNGEFQTSDERSSGQNGFNSDRPLDVQPAPEGGVAQGGQEGLPEGKANAVDKIVGKVEKVIGKHTHNPELHEKGELRESGGKGAQEGTARAPHD</sequence>